<dbReference type="Proteomes" id="UP000887540">
    <property type="component" value="Unplaced"/>
</dbReference>
<accession>A0A914CPT9</accession>
<feature type="transmembrane region" description="Helical" evidence="1">
    <location>
        <begin position="123"/>
        <end position="146"/>
    </location>
</feature>
<dbReference type="PANTHER" id="PTHR34851:SF5">
    <property type="entry name" value="MARVEL DOMAIN-CONTAINING PROTEIN"/>
    <property type="match status" value="1"/>
</dbReference>
<keyword evidence="1" id="KW-1133">Transmembrane helix</keyword>
<keyword evidence="1" id="KW-0812">Transmembrane</keyword>
<evidence type="ECO:0000313" key="2">
    <source>
        <dbReference type="Proteomes" id="UP000887540"/>
    </source>
</evidence>
<reference evidence="3" key="1">
    <citation type="submission" date="2022-11" db="UniProtKB">
        <authorList>
            <consortium name="WormBaseParasite"/>
        </authorList>
    </citation>
    <scope>IDENTIFICATION</scope>
</reference>
<feature type="transmembrane region" description="Helical" evidence="1">
    <location>
        <begin position="79"/>
        <end position="103"/>
    </location>
</feature>
<feature type="transmembrane region" description="Helical" evidence="1">
    <location>
        <begin position="50"/>
        <end position="67"/>
    </location>
</feature>
<evidence type="ECO:0000313" key="3">
    <source>
        <dbReference type="WBParaSite" id="ACRNAN_scaffold12956.g18552.t1"/>
    </source>
</evidence>
<dbReference type="WBParaSite" id="ACRNAN_scaffold12956.g18552.t1">
    <property type="protein sequence ID" value="ACRNAN_scaffold12956.g18552.t1"/>
    <property type="gene ID" value="ACRNAN_scaffold12956.g18552"/>
</dbReference>
<dbReference type="AlphaFoldDB" id="A0A914CPT9"/>
<sequence length="167" mass="18633">MYSVLTRNQDINNPDYFKCCCGCHVKQGALTIAIISIVGGFSQLFSGNVFGLYGIVVIAASSLVIYADRKEKAWAYIPYLVVQALGIIGYLVIIVLLLVWAITLPQWLIDSLTKQGTLTHDQIRAACYIAMVILIIGEAFAIWFWSIVFRAYRYMREVLGGPSLDDN</sequence>
<proteinExistence type="predicted"/>
<dbReference type="PANTHER" id="PTHR34851">
    <property type="entry name" value="PROTEIN CBG05235-RELATED"/>
    <property type="match status" value="1"/>
</dbReference>
<organism evidence="2 3">
    <name type="scientific">Acrobeloides nanus</name>
    <dbReference type="NCBI Taxonomy" id="290746"/>
    <lineage>
        <taxon>Eukaryota</taxon>
        <taxon>Metazoa</taxon>
        <taxon>Ecdysozoa</taxon>
        <taxon>Nematoda</taxon>
        <taxon>Chromadorea</taxon>
        <taxon>Rhabditida</taxon>
        <taxon>Tylenchina</taxon>
        <taxon>Cephalobomorpha</taxon>
        <taxon>Cephaloboidea</taxon>
        <taxon>Cephalobidae</taxon>
        <taxon>Acrobeloides</taxon>
    </lineage>
</organism>
<protein>
    <submittedName>
        <fullName evidence="3">Uncharacterized protein</fullName>
    </submittedName>
</protein>
<evidence type="ECO:0000256" key="1">
    <source>
        <dbReference type="SAM" id="Phobius"/>
    </source>
</evidence>
<name>A0A914CPT9_9BILA</name>
<keyword evidence="1" id="KW-0472">Membrane</keyword>
<keyword evidence="2" id="KW-1185">Reference proteome</keyword>